<dbReference type="RefSeq" id="WP_204447457.1">
    <property type="nucleotide sequence ID" value="NZ_JACJKY010000017.1"/>
</dbReference>
<gene>
    <name evidence="6" type="ORF">H6A12_09975</name>
</gene>
<reference evidence="6" key="1">
    <citation type="submission" date="2020-08" db="EMBL/GenBank/DDBJ databases">
        <authorList>
            <person name="Cejkova D."/>
            <person name="Kubasova T."/>
            <person name="Jahodarova E."/>
            <person name="Rychlik I."/>
        </authorList>
    </citation>
    <scope>NUCLEOTIDE SEQUENCE</scope>
    <source>
        <strain evidence="6">An559</strain>
    </source>
</reference>
<dbReference type="InterPro" id="IPR046947">
    <property type="entry name" value="LytR-like"/>
</dbReference>
<dbReference type="Proteomes" id="UP000774750">
    <property type="component" value="Unassembled WGS sequence"/>
</dbReference>
<evidence type="ECO:0000256" key="1">
    <source>
        <dbReference type="ARBA" id="ARBA00022490"/>
    </source>
</evidence>
<name>A0A938X6N9_9FIRM</name>
<accession>A0A938X6N9</accession>
<dbReference type="GO" id="GO:0000156">
    <property type="term" value="F:phosphorelay response regulator activity"/>
    <property type="evidence" value="ECO:0007669"/>
    <property type="project" value="InterPro"/>
</dbReference>
<keyword evidence="1" id="KW-0963">Cytoplasm</keyword>
<evidence type="ECO:0000256" key="2">
    <source>
        <dbReference type="ARBA" id="ARBA00023015"/>
    </source>
</evidence>
<comment type="caution">
    <text evidence="6">The sequence shown here is derived from an EMBL/GenBank/DDBJ whole genome shotgun (WGS) entry which is preliminary data.</text>
</comment>
<proteinExistence type="predicted"/>
<dbReference type="AlphaFoldDB" id="A0A938X6N9"/>
<evidence type="ECO:0000256" key="3">
    <source>
        <dbReference type="ARBA" id="ARBA00023125"/>
    </source>
</evidence>
<keyword evidence="3" id="KW-0238">DNA-binding</keyword>
<dbReference type="PANTHER" id="PTHR37299:SF2">
    <property type="entry name" value="HTH LYTTR-TYPE DOMAIN-CONTAINING PROTEIN"/>
    <property type="match status" value="1"/>
</dbReference>
<dbReference type="PROSITE" id="PS50930">
    <property type="entry name" value="HTH_LYTTR"/>
    <property type="match status" value="1"/>
</dbReference>
<reference evidence="6" key="2">
    <citation type="journal article" date="2021" name="Sci. Rep.">
        <title>The distribution of antibiotic resistance genes in chicken gut microbiota commensals.</title>
        <authorList>
            <person name="Juricova H."/>
            <person name="Matiasovicova J."/>
            <person name="Kubasova T."/>
            <person name="Cejkova D."/>
            <person name="Rychlik I."/>
        </authorList>
    </citation>
    <scope>NUCLEOTIDE SEQUENCE</scope>
    <source>
        <strain evidence="6">An559</strain>
    </source>
</reference>
<evidence type="ECO:0000313" key="6">
    <source>
        <dbReference type="EMBL" id="MBM6921482.1"/>
    </source>
</evidence>
<keyword evidence="2" id="KW-0805">Transcription regulation</keyword>
<dbReference type="SMART" id="SM00850">
    <property type="entry name" value="LytTR"/>
    <property type="match status" value="1"/>
</dbReference>
<keyword evidence="7" id="KW-1185">Reference proteome</keyword>
<keyword evidence="4" id="KW-0804">Transcription</keyword>
<dbReference type="InterPro" id="IPR007492">
    <property type="entry name" value="LytTR_DNA-bd_dom"/>
</dbReference>
<protein>
    <submittedName>
        <fullName evidence="6">LytTR family transcriptional regulator</fullName>
    </submittedName>
</protein>
<evidence type="ECO:0000256" key="4">
    <source>
        <dbReference type="ARBA" id="ARBA00023163"/>
    </source>
</evidence>
<evidence type="ECO:0000313" key="7">
    <source>
        <dbReference type="Proteomes" id="UP000774750"/>
    </source>
</evidence>
<feature type="domain" description="HTH LytTR-type" evidence="5">
    <location>
        <begin position="42"/>
        <end position="146"/>
    </location>
</feature>
<dbReference type="GO" id="GO:0003677">
    <property type="term" value="F:DNA binding"/>
    <property type="evidence" value="ECO:0007669"/>
    <property type="project" value="UniProtKB-KW"/>
</dbReference>
<dbReference type="Pfam" id="PF04397">
    <property type="entry name" value="LytTR"/>
    <property type="match status" value="1"/>
</dbReference>
<organism evidence="6 7">
    <name type="scientific">Merdimmobilis hominis</name>
    <dbReference type="NCBI Taxonomy" id="2897707"/>
    <lineage>
        <taxon>Bacteria</taxon>
        <taxon>Bacillati</taxon>
        <taxon>Bacillota</taxon>
        <taxon>Clostridia</taxon>
        <taxon>Eubacteriales</taxon>
        <taxon>Oscillospiraceae</taxon>
        <taxon>Merdimmobilis</taxon>
    </lineage>
</organism>
<dbReference type="PANTHER" id="PTHR37299">
    <property type="entry name" value="TRANSCRIPTIONAL REGULATOR-RELATED"/>
    <property type="match status" value="1"/>
</dbReference>
<dbReference type="EMBL" id="JACJKY010000017">
    <property type="protein sequence ID" value="MBM6921482.1"/>
    <property type="molecule type" value="Genomic_DNA"/>
</dbReference>
<evidence type="ECO:0000259" key="5">
    <source>
        <dbReference type="PROSITE" id="PS50930"/>
    </source>
</evidence>
<dbReference type="Gene3D" id="2.40.50.1020">
    <property type="entry name" value="LytTr DNA-binding domain"/>
    <property type="match status" value="1"/>
</dbReference>
<sequence length="146" mass="16765">MQIEVKIDPSCREPKLILCTDKLTDEITLLLKKLSEETPEVIAGFSGQNVTLLAQPDLFRIYTANGKVFAQTEREEYQIRLRLYELEQRLDKRMFARISHSEIINLKQVKSFDLSLTGTIRVSLSNGTATYVSRRYVSKIKQIVGI</sequence>